<protein>
    <recommendedName>
        <fullName evidence="5">Zinc ribbon domain-containing protein</fullName>
    </recommendedName>
</protein>
<evidence type="ECO:0000256" key="1">
    <source>
        <dbReference type="SAM" id="MobiDB-lite"/>
    </source>
</evidence>
<gene>
    <name evidence="3" type="ORF">AB5I84_11810</name>
</gene>
<feature type="transmembrane region" description="Helical" evidence="2">
    <location>
        <begin position="87"/>
        <end position="108"/>
    </location>
</feature>
<reference evidence="3 4" key="1">
    <citation type="submission" date="2024-07" db="EMBL/GenBank/DDBJ databases">
        <authorList>
            <person name="Ren Q."/>
        </authorList>
    </citation>
    <scope>NUCLEOTIDE SEQUENCE [LARGE SCALE GENOMIC DNA]</scope>
    <source>
        <strain evidence="3 4">REN37</strain>
    </source>
</reference>
<feature type="transmembrane region" description="Helical" evidence="2">
    <location>
        <begin position="54"/>
        <end position="75"/>
    </location>
</feature>
<accession>A0ABV4AJ43</accession>
<keyword evidence="2" id="KW-1133">Transmembrane helix</keyword>
<evidence type="ECO:0008006" key="5">
    <source>
        <dbReference type="Google" id="ProtNLM"/>
    </source>
</evidence>
<dbReference type="Proteomes" id="UP001562065">
    <property type="component" value="Unassembled WGS sequence"/>
</dbReference>
<feature type="compositionally biased region" description="Basic and acidic residues" evidence="1">
    <location>
        <begin position="246"/>
        <end position="260"/>
    </location>
</feature>
<evidence type="ECO:0000256" key="2">
    <source>
        <dbReference type="SAM" id="Phobius"/>
    </source>
</evidence>
<comment type="caution">
    <text evidence="3">The sequence shown here is derived from an EMBL/GenBank/DDBJ whole genome shotgun (WGS) entry which is preliminary data.</text>
</comment>
<keyword evidence="4" id="KW-1185">Reference proteome</keyword>
<feature type="region of interest" description="Disordered" evidence="1">
    <location>
        <begin position="227"/>
        <end position="260"/>
    </location>
</feature>
<dbReference type="EMBL" id="JBGCUO010000002">
    <property type="protein sequence ID" value="MEY1662837.1"/>
    <property type="molecule type" value="Genomic_DNA"/>
</dbReference>
<dbReference type="RefSeq" id="WP_369456110.1">
    <property type="nucleotide sequence ID" value="NZ_JBGCUO010000002.1"/>
</dbReference>
<evidence type="ECO:0000313" key="4">
    <source>
        <dbReference type="Proteomes" id="UP001562065"/>
    </source>
</evidence>
<organism evidence="3 4">
    <name type="scientific">Isoalcanivorax beigongshangi</name>
    <dbReference type="NCBI Taxonomy" id="3238810"/>
    <lineage>
        <taxon>Bacteria</taxon>
        <taxon>Pseudomonadati</taxon>
        <taxon>Pseudomonadota</taxon>
        <taxon>Gammaproteobacteria</taxon>
        <taxon>Oceanospirillales</taxon>
        <taxon>Alcanivoracaceae</taxon>
        <taxon>Isoalcanivorax</taxon>
    </lineage>
</organism>
<name>A0ABV4AJ43_9GAMM</name>
<keyword evidence="2" id="KW-0472">Membrane</keyword>
<keyword evidence="2" id="KW-0812">Transmembrane</keyword>
<proteinExistence type="predicted"/>
<sequence length="260" mass="27583">MTDTRCQHCRQPMSPLAYACPHCGHPNPARAPAGHHAAAAGAGSTFLGTSSGRFVSPLLLLGIVVAPVVFGWALLRNGHSAFSRVMTVLWSLLWLVLVAAAVQAGPLLERLQGGDLFPTLPTPWELFGVEGPSNAPVTKTAPEGYVSPPYLEDDEGPADGINPVATKQAPEGYVSPPFIDDPEDGIRPVVTKSAPEGYVSQPYIEDPVDGIRPVVTKTAPPVVEDLSVDGVNPAIRKVNDAEDTDDGKREAEKGTRNTRR</sequence>
<evidence type="ECO:0000313" key="3">
    <source>
        <dbReference type="EMBL" id="MEY1662837.1"/>
    </source>
</evidence>